<feature type="compositionally biased region" description="Acidic residues" evidence="13">
    <location>
        <begin position="382"/>
        <end position="399"/>
    </location>
</feature>
<dbReference type="GO" id="GO:0000175">
    <property type="term" value="F:3'-5'-RNA exonuclease activity"/>
    <property type="evidence" value="ECO:0007669"/>
    <property type="project" value="TreeGrafter"/>
</dbReference>
<evidence type="ECO:0000256" key="4">
    <source>
        <dbReference type="ARBA" id="ARBA00022552"/>
    </source>
</evidence>
<dbReference type="OMA" id="GQVMRNN"/>
<dbReference type="InterPro" id="IPR050180">
    <property type="entry name" value="RNR_Ribonuclease"/>
</dbReference>
<evidence type="ECO:0000313" key="15">
    <source>
        <dbReference type="EnsemblProtists" id="PYU1_T002742"/>
    </source>
</evidence>
<keyword evidence="4" id="KW-0698">rRNA processing</keyword>
<evidence type="ECO:0000259" key="14">
    <source>
        <dbReference type="SMART" id="SM00955"/>
    </source>
</evidence>
<dbReference type="Gene3D" id="2.40.50.700">
    <property type="match status" value="1"/>
</dbReference>
<dbReference type="InterPro" id="IPR012340">
    <property type="entry name" value="NA-bd_OB-fold"/>
</dbReference>
<comment type="similarity">
    <text evidence="3 12">Belongs to the RNR ribonuclease family.</text>
</comment>
<dbReference type="eggNOG" id="KOG2102">
    <property type="taxonomic scope" value="Eukaryota"/>
</dbReference>
<accession>K3WCQ1</accession>
<evidence type="ECO:0000256" key="10">
    <source>
        <dbReference type="ARBA" id="ARBA00022884"/>
    </source>
</evidence>
<dbReference type="InterPro" id="IPR033771">
    <property type="entry name" value="Rrp44_CSD1"/>
</dbReference>
<keyword evidence="7" id="KW-0271">Exosome</keyword>
<proteinExistence type="inferred from homology"/>
<dbReference type="AlphaFoldDB" id="K3WCQ1"/>
<evidence type="ECO:0000256" key="9">
    <source>
        <dbReference type="ARBA" id="ARBA00022842"/>
    </source>
</evidence>
<dbReference type="PROSITE" id="PS01175">
    <property type="entry name" value="RIBONUCLEASE_II"/>
    <property type="match status" value="1"/>
</dbReference>
<evidence type="ECO:0000256" key="6">
    <source>
        <dbReference type="ARBA" id="ARBA00022801"/>
    </source>
</evidence>
<feature type="region of interest" description="Disordered" evidence="13">
    <location>
        <begin position="376"/>
        <end position="404"/>
    </location>
</feature>
<dbReference type="GO" id="GO:0000177">
    <property type="term" value="C:cytoplasmic exosome (RNase complex)"/>
    <property type="evidence" value="ECO:0007669"/>
    <property type="project" value="TreeGrafter"/>
</dbReference>
<dbReference type="GO" id="GO:0071031">
    <property type="term" value="P:nuclear mRNA surveillance of mRNA 3'-end processing"/>
    <property type="evidence" value="ECO:0007669"/>
    <property type="project" value="TreeGrafter"/>
</dbReference>
<reference evidence="16" key="2">
    <citation type="submission" date="2010-04" db="EMBL/GenBank/DDBJ databases">
        <authorList>
            <person name="Buell R."/>
            <person name="Hamilton J."/>
            <person name="Hostetler J."/>
        </authorList>
    </citation>
    <scope>NUCLEOTIDE SEQUENCE [LARGE SCALE GENOMIC DNA]</scope>
    <source>
        <strain evidence="16">DAOM:BR144</strain>
    </source>
</reference>
<comment type="cofactor">
    <cofactor evidence="1">
        <name>Mg(2+)</name>
        <dbReference type="ChEBI" id="CHEBI:18420"/>
    </cofactor>
</comment>
<keyword evidence="11" id="KW-0539">Nucleus</keyword>
<evidence type="ECO:0000256" key="12">
    <source>
        <dbReference type="RuleBase" id="RU003901"/>
    </source>
</evidence>
<dbReference type="STRING" id="431595.K3WCQ1"/>
<dbReference type="FunCoup" id="K3WCQ1">
    <property type="interactions" value="380"/>
</dbReference>
<dbReference type="EMBL" id="GL376628">
    <property type="status" value="NOT_ANNOTATED_CDS"/>
    <property type="molecule type" value="Genomic_DNA"/>
</dbReference>
<dbReference type="GO" id="GO:0003723">
    <property type="term" value="F:RNA binding"/>
    <property type="evidence" value="ECO:0007669"/>
    <property type="project" value="UniProtKB-KW"/>
</dbReference>
<dbReference type="Gene3D" id="3.40.50.1010">
    <property type="entry name" value="5'-nuclease"/>
    <property type="match status" value="1"/>
</dbReference>
<reference evidence="16" key="1">
    <citation type="journal article" date="2010" name="Genome Biol.">
        <title>Genome sequence of the necrotrophic plant pathogen Pythium ultimum reveals original pathogenicity mechanisms and effector repertoire.</title>
        <authorList>
            <person name="Levesque C.A."/>
            <person name="Brouwer H."/>
            <person name="Cano L."/>
            <person name="Hamilton J.P."/>
            <person name="Holt C."/>
            <person name="Huitema E."/>
            <person name="Raffaele S."/>
            <person name="Robideau G.P."/>
            <person name="Thines M."/>
            <person name="Win J."/>
            <person name="Zerillo M.M."/>
            <person name="Beakes G.W."/>
            <person name="Boore J.L."/>
            <person name="Busam D."/>
            <person name="Dumas B."/>
            <person name="Ferriera S."/>
            <person name="Fuerstenberg S.I."/>
            <person name="Gachon C.M."/>
            <person name="Gaulin E."/>
            <person name="Govers F."/>
            <person name="Grenville-Briggs L."/>
            <person name="Horner N."/>
            <person name="Hostetler J."/>
            <person name="Jiang R.H."/>
            <person name="Johnson J."/>
            <person name="Krajaejun T."/>
            <person name="Lin H."/>
            <person name="Meijer H.J."/>
            <person name="Moore B."/>
            <person name="Morris P."/>
            <person name="Phuntmart V."/>
            <person name="Puiu D."/>
            <person name="Shetty J."/>
            <person name="Stajich J.E."/>
            <person name="Tripathy S."/>
            <person name="Wawra S."/>
            <person name="van West P."/>
            <person name="Whitty B.R."/>
            <person name="Coutinho P.M."/>
            <person name="Henrissat B."/>
            <person name="Martin F."/>
            <person name="Thomas P.D."/>
            <person name="Tyler B.M."/>
            <person name="De Vries R.P."/>
            <person name="Kamoun S."/>
            <person name="Yandell M."/>
            <person name="Tisserat N."/>
            <person name="Buell C.R."/>
        </authorList>
    </citation>
    <scope>NUCLEOTIDE SEQUENCE</scope>
    <source>
        <strain evidence="16">DAOM:BR144</strain>
    </source>
</reference>
<dbReference type="Proteomes" id="UP000019132">
    <property type="component" value="Unassembled WGS sequence"/>
</dbReference>
<dbReference type="GO" id="GO:0006364">
    <property type="term" value="P:rRNA processing"/>
    <property type="evidence" value="ECO:0007669"/>
    <property type="project" value="UniProtKB-KW"/>
</dbReference>
<comment type="subcellular location">
    <subcellularLocation>
        <location evidence="2">Nucleus</location>
    </subcellularLocation>
</comment>
<dbReference type="InterPro" id="IPR033770">
    <property type="entry name" value="RRP44_S1"/>
</dbReference>
<dbReference type="InParanoid" id="K3WCQ1"/>
<evidence type="ECO:0000256" key="8">
    <source>
        <dbReference type="ARBA" id="ARBA00022839"/>
    </source>
</evidence>
<dbReference type="FunFam" id="2.40.50.700:FF:000004">
    <property type="entry name" value="Exosome complex exonuclease RRP44 homolog A"/>
    <property type="match status" value="1"/>
</dbReference>
<evidence type="ECO:0000256" key="7">
    <source>
        <dbReference type="ARBA" id="ARBA00022835"/>
    </source>
</evidence>
<dbReference type="InterPro" id="IPR022966">
    <property type="entry name" value="RNase_II/R_CS"/>
</dbReference>
<dbReference type="VEuPathDB" id="FungiDB:PYU1_G002739"/>
<evidence type="ECO:0000256" key="13">
    <source>
        <dbReference type="SAM" id="MobiDB-lite"/>
    </source>
</evidence>
<dbReference type="SMART" id="SM00955">
    <property type="entry name" value="RNB"/>
    <property type="match status" value="1"/>
</dbReference>
<feature type="region of interest" description="Disordered" evidence="13">
    <location>
        <begin position="166"/>
        <end position="195"/>
    </location>
</feature>
<dbReference type="SUPFAM" id="SSF50249">
    <property type="entry name" value="Nucleic acid-binding proteins"/>
    <property type="match status" value="4"/>
</dbReference>
<protein>
    <recommendedName>
        <fullName evidence="14">RNB domain-containing protein</fullName>
    </recommendedName>
</protein>
<dbReference type="PANTHER" id="PTHR23355:SF35">
    <property type="entry name" value="EXOSOME COMPLEX EXONUCLEASE RRP44"/>
    <property type="match status" value="1"/>
</dbReference>
<organism evidence="15 16">
    <name type="scientific">Globisporangium ultimum (strain ATCC 200006 / CBS 805.95 / DAOM BR144)</name>
    <name type="common">Pythium ultimum</name>
    <dbReference type="NCBI Taxonomy" id="431595"/>
    <lineage>
        <taxon>Eukaryota</taxon>
        <taxon>Sar</taxon>
        <taxon>Stramenopiles</taxon>
        <taxon>Oomycota</taxon>
        <taxon>Peronosporomycetes</taxon>
        <taxon>Pythiales</taxon>
        <taxon>Pythiaceae</taxon>
        <taxon>Globisporangium</taxon>
    </lineage>
</organism>
<dbReference type="CDD" id="cd09862">
    <property type="entry name" value="PIN_Rrp44-like"/>
    <property type="match status" value="1"/>
</dbReference>
<sequence length="1096" mass="122895">MPRAHDDDNDAGAAAESALLWCVDERNFATKRGKIIRTVKERYLRDDLSCSIPNCSLCVTEDDTTASSHVMGMTKSILSTRPYNDVYLVPSMEVVLHQMDVLEFSTRKKHMDVEVFADIIILETVWEFVKRHDLGVYNRLRALIMNPDRRFVVFANEHHRVSYVQKKRKLPVEPTTGSTGTDSETSGEDSQLESDEERNCRAVAVAWKWYANHLLELQRRDVNVLFVANNAEDLANAERHGVKNGTTIEEFLRPIEKECPELRDLMSTTATEGAAASSEGVSSSKKRKTLYPEHLKMSEVLAGIKNKRFFQGVIRCNRDHALECHVLIHGVGDVKVPVLIQGREHINRAIDGDVVAIQLLPKSQWKKPSDSFAASGSAAAEALEEDDDLEREKEEDERPEDIGVAEPTVPLEQAVLIQSDLTLSIKPAGKVVGIIQRNWRKFCGSLEPPRTAGAVQSSSGHCLFVPIDRKVPKIKIQTRQQDTLMDKRILVAIDSWPADSKFPIGHYVRTLGVIGDKETETNVLLIEHDIPTDQFSDEVMRCLPPEDWKITEENSTGRRDLRGLPVMSIDPPNCKDIDDALHVSLLPNGNLQVGVHIADVTHFVAPGSPLDEEAADRGTSTYLVDRRLDMLPGLLTTKLCSLTSTEDHFAFSVLWEMQLVGGREVQIIDVSFCKSIIRSVASLSYQEAQVFLDDPEAGAVLGQGDKKQASANGKKANKDDKEHARKNLLGGGIKTLNAIATRLREKRIQAGALTLASPEVRFVLDTETQNPLDVQMYALRDTNALVEEFMLLANITVAKKIVRHFPTFSMLRRHPAPSKRQFDLLCSQAKAVGVDLQVDSSKQLQDSLDTAQEQETKTSKKNPYFNKLLRILCTRCMMPASYFSSGEVTPKEFHHYGLAAPIYTHFTSPIRRYADVVVHRLLAAAIGVTPLPNYLENKSHLHEISEQLNRRHHAAQLAGRASTSLHTLLYFKQFPTTTDAVITKVKNNGVGVLLPRFGIEGMIFLCEKDEQDDDKVVSFDADKHILTLWKQNGRQLQVFDKIQVKVYVALTFGNRQELKMDLVTEEEMSAEDNDVVSSKKRPQQRQQKPAPKKRKA</sequence>
<evidence type="ECO:0000256" key="3">
    <source>
        <dbReference type="ARBA" id="ARBA00005785"/>
    </source>
</evidence>
<feature type="compositionally biased region" description="Acidic residues" evidence="13">
    <location>
        <begin position="185"/>
        <end position="195"/>
    </location>
</feature>
<keyword evidence="6" id="KW-0378">Hydrolase</keyword>
<evidence type="ECO:0000313" key="16">
    <source>
        <dbReference type="Proteomes" id="UP000019132"/>
    </source>
</evidence>
<dbReference type="Pfam" id="PF17215">
    <property type="entry name" value="Rrp44_S1"/>
    <property type="match status" value="1"/>
</dbReference>
<feature type="domain" description="RNB" evidence="14">
    <location>
        <begin position="558"/>
        <end position="928"/>
    </location>
</feature>
<dbReference type="Pfam" id="PF17849">
    <property type="entry name" value="OB_Dis3"/>
    <property type="match status" value="1"/>
</dbReference>
<dbReference type="PANTHER" id="PTHR23355">
    <property type="entry name" value="RIBONUCLEASE"/>
    <property type="match status" value="1"/>
</dbReference>
<keyword evidence="10" id="KW-0694">RNA-binding</keyword>
<dbReference type="InterPro" id="IPR041505">
    <property type="entry name" value="Dis3_CSD2"/>
</dbReference>
<dbReference type="Gene3D" id="2.40.50.140">
    <property type="entry name" value="Nucleic acid-binding proteins"/>
    <property type="match status" value="1"/>
</dbReference>
<dbReference type="GO" id="GO:0016075">
    <property type="term" value="P:rRNA catabolic process"/>
    <property type="evidence" value="ECO:0007669"/>
    <property type="project" value="TreeGrafter"/>
</dbReference>
<dbReference type="Gene3D" id="2.40.50.690">
    <property type="match status" value="1"/>
</dbReference>
<keyword evidence="9" id="KW-0460">Magnesium</keyword>
<feature type="region of interest" description="Disordered" evidence="13">
    <location>
        <begin position="1069"/>
        <end position="1096"/>
    </location>
</feature>
<evidence type="ECO:0000256" key="2">
    <source>
        <dbReference type="ARBA" id="ARBA00004123"/>
    </source>
</evidence>
<keyword evidence="5" id="KW-0540">Nuclease</keyword>
<dbReference type="GO" id="GO:0004519">
    <property type="term" value="F:endonuclease activity"/>
    <property type="evidence" value="ECO:0007669"/>
    <property type="project" value="TreeGrafter"/>
</dbReference>
<evidence type="ECO:0000256" key="5">
    <source>
        <dbReference type="ARBA" id="ARBA00022722"/>
    </source>
</evidence>
<evidence type="ECO:0000256" key="11">
    <source>
        <dbReference type="ARBA" id="ARBA00023242"/>
    </source>
</evidence>
<dbReference type="GO" id="GO:0000176">
    <property type="term" value="C:nuclear exosome (RNase complex)"/>
    <property type="evidence" value="ECO:0007669"/>
    <property type="project" value="TreeGrafter"/>
</dbReference>
<feature type="compositionally biased region" description="Low complexity" evidence="13">
    <location>
        <begin position="175"/>
        <end position="184"/>
    </location>
</feature>
<reference evidence="15" key="3">
    <citation type="submission" date="2015-02" db="UniProtKB">
        <authorList>
            <consortium name="EnsemblProtists"/>
        </authorList>
    </citation>
    <scope>IDENTIFICATION</scope>
    <source>
        <strain evidence="15">DAOM BR144</strain>
    </source>
</reference>
<dbReference type="InterPro" id="IPR001900">
    <property type="entry name" value="RNase_II/R"/>
</dbReference>
<keyword evidence="16" id="KW-1185">Reference proteome</keyword>
<evidence type="ECO:0000256" key="1">
    <source>
        <dbReference type="ARBA" id="ARBA00001946"/>
    </source>
</evidence>
<name>K3WCQ1_GLOUD</name>
<dbReference type="EnsemblProtists" id="PYU1_T002742">
    <property type="protein sequence ID" value="PYU1_T002742"/>
    <property type="gene ID" value="PYU1_G002739"/>
</dbReference>
<keyword evidence="8" id="KW-0269">Exonuclease</keyword>
<feature type="region of interest" description="Disordered" evidence="13">
    <location>
        <begin position="703"/>
        <end position="722"/>
    </location>
</feature>
<dbReference type="Pfam" id="PF17216">
    <property type="entry name" value="Rrp44_CSD1"/>
    <property type="match status" value="1"/>
</dbReference>
<dbReference type="HOGENOM" id="CLU_002333_5_0_1"/>
<dbReference type="Pfam" id="PF00773">
    <property type="entry name" value="RNB"/>
    <property type="match status" value="1"/>
</dbReference>